<feature type="compositionally biased region" description="Low complexity" evidence="1">
    <location>
        <begin position="151"/>
        <end position="166"/>
    </location>
</feature>
<dbReference type="Proteomes" id="UP000784294">
    <property type="component" value="Unassembled WGS sequence"/>
</dbReference>
<organism evidence="2 3">
    <name type="scientific">Protopolystoma xenopodis</name>
    <dbReference type="NCBI Taxonomy" id="117903"/>
    <lineage>
        <taxon>Eukaryota</taxon>
        <taxon>Metazoa</taxon>
        <taxon>Spiralia</taxon>
        <taxon>Lophotrochozoa</taxon>
        <taxon>Platyhelminthes</taxon>
        <taxon>Monogenea</taxon>
        <taxon>Polyopisthocotylea</taxon>
        <taxon>Polystomatidea</taxon>
        <taxon>Polystomatidae</taxon>
        <taxon>Protopolystoma</taxon>
    </lineage>
</organism>
<dbReference type="OrthoDB" id="6278451at2759"/>
<proteinExistence type="predicted"/>
<sequence length="324" mass="36233">MLPHLRPSQVVTSQRSDKVGIKCPTCLCSGQSIDLFNLVELVTRHAVSEDAIFLWRLLFPSLRPESNAPENVCHPSVHGIETPPISSSPIFTEPQRTDVSLLWEVDITFLFIALLHLRPGLDAMVSGVECQRRRQLHTFLNTDYRRTAFGSRSASCSSSSSSGHTSVDNIASDEANMTSTRLNGLSSGDQNHWVDALVCDNRRPRFPTGDAHEAYLMRICYTACLTQALLSWQPNSFSDTQNKEQVSTTETLLEDEFDNFHIPDSDPASLIGLVSREEFELEADANGWMTPRVSHNSVSYAYCIYEIFTSCIPTKFTGIFYCLP</sequence>
<accession>A0A3S5ALE9</accession>
<feature type="region of interest" description="Disordered" evidence="1">
    <location>
        <begin position="151"/>
        <end position="170"/>
    </location>
</feature>
<gene>
    <name evidence="2" type="ORF">PXEA_LOCUS33255</name>
</gene>
<dbReference type="EMBL" id="CAAALY010262625">
    <property type="protein sequence ID" value="VEL39815.1"/>
    <property type="molecule type" value="Genomic_DNA"/>
</dbReference>
<keyword evidence="3" id="KW-1185">Reference proteome</keyword>
<reference evidence="2" key="1">
    <citation type="submission" date="2018-11" db="EMBL/GenBank/DDBJ databases">
        <authorList>
            <consortium name="Pathogen Informatics"/>
        </authorList>
    </citation>
    <scope>NUCLEOTIDE SEQUENCE</scope>
</reference>
<protein>
    <submittedName>
        <fullName evidence="2">Uncharacterized protein</fullName>
    </submittedName>
</protein>
<evidence type="ECO:0000313" key="2">
    <source>
        <dbReference type="EMBL" id="VEL39815.1"/>
    </source>
</evidence>
<evidence type="ECO:0000313" key="3">
    <source>
        <dbReference type="Proteomes" id="UP000784294"/>
    </source>
</evidence>
<dbReference type="AlphaFoldDB" id="A0A3S5ALE9"/>
<comment type="caution">
    <text evidence="2">The sequence shown here is derived from an EMBL/GenBank/DDBJ whole genome shotgun (WGS) entry which is preliminary data.</text>
</comment>
<evidence type="ECO:0000256" key="1">
    <source>
        <dbReference type="SAM" id="MobiDB-lite"/>
    </source>
</evidence>
<name>A0A3S5ALE9_9PLAT</name>